<accession>A0A7C0VCU2</accession>
<evidence type="ECO:0000259" key="1">
    <source>
        <dbReference type="PROSITE" id="PS51841"/>
    </source>
</evidence>
<name>A0A7C0VCU2_UNCW3</name>
<gene>
    <name evidence="2" type="ORF">ENF18_05605</name>
</gene>
<dbReference type="Pfam" id="PF00932">
    <property type="entry name" value="LTD"/>
    <property type="match status" value="2"/>
</dbReference>
<dbReference type="Proteomes" id="UP000885847">
    <property type="component" value="Unassembled WGS sequence"/>
</dbReference>
<comment type="caution">
    <text evidence="2">The sequence shown here is derived from an EMBL/GenBank/DDBJ whole genome shotgun (WGS) entry which is preliminary data.</text>
</comment>
<organism evidence="2">
    <name type="scientific">candidate division WOR-3 bacterium</name>
    <dbReference type="NCBI Taxonomy" id="2052148"/>
    <lineage>
        <taxon>Bacteria</taxon>
        <taxon>Bacteria division WOR-3</taxon>
    </lineage>
</organism>
<proteinExistence type="predicted"/>
<feature type="domain" description="LTD" evidence="1">
    <location>
        <begin position="1"/>
        <end position="149"/>
    </location>
</feature>
<dbReference type="PROSITE" id="PS51841">
    <property type="entry name" value="LTD"/>
    <property type="match status" value="1"/>
</dbReference>
<evidence type="ECO:0000313" key="2">
    <source>
        <dbReference type="EMBL" id="HDI83248.1"/>
    </source>
</evidence>
<dbReference type="EMBL" id="DQWE01000267">
    <property type="protein sequence ID" value="HDI83248.1"/>
    <property type="molecule type" value="Genomic_DNA"/>
</dbReference>
<dbReference type="AlphaFoldDB" id="A0A7C0VCU2"/>
<dbReference type="InterPro" id="IPR036415">
    <property type="entry name" value="Lamin_tail_dom_sf"/>
</dbReference>
<sequence length="538" mass="59238">MPVLLIFSAIVINEVMSNPAGLESGSGSPGDRNEFIEILNIGNDTIDISQFFIADRTVSDAIEPWTDAFPDTNAIIGTTLIPPGFYGVILDPEYVDSGDGTHLQPYRFTDSTIILRVDDTTIGDGLSSKDTVYLINQNGDTIDIFVQGETNKDGFSYERINPYLSADIENTGLSIDSTGSTPGRRNSIYIGDGIYINSFSLSDALIKLVLKNPGIHSVEDTLIVFDDYNRDGDLSDDEVLFKQGLSISPGDTLILTRNISLSEGVHLIRAKTSFSSAYGYIRIGDVVGDVVVNEIMAAPEMGCEWIELYNTLAYPVSIGGWLLEGKPLPDVSVPPLGYLIVADDSTEFFAVYGMPESKLIIHSLSLSNEEDSVLLFTGDTFCMDRVIYTETERGYTIERLNPLLPSGDQASWSNSVYIGGTPGRQNSVFTEKNEGEEFNVYPSVFTPDGDGRDEVLLATIPLPFVRNHIDVSIFDLRGRRIYREVFDSGGDIAYFRWDGRKNGGGQAEKGVYILYVCIKDFEGIKRLVHKKTIAIGRR</sequence>
<reference evidence="2" key="1">
    <citation type="journal article" date="2020" name="mSystems">
        <title>Genome- and Community-Level Interaction Insights into Carbon Utilization and Element Cycling Functions of Hydrothermarchaeota in Hydrothermal Sediment.</title>
        <authorList>
            <person name="Zhou Z."/>
            <person name="Liu Y."/>
            <person name="Xu W."/>
            <person name="Pan J."/>
            <person name="Luo Z.H."/>
            <person name="Li M."/>
        </authorList>
    </citation>
    <scope>NUCLEOTIDE SEQUENCE [LARGE SCALE GENOMIC DNA]</scope>
    <source>
        <strain evidence="2">HyVt-102</strain>
    </source>
</reference>
<dbReference type="InterPro" id="IPR001322">
    <property type="entry name" value="Lamin_tail_dom"/>
</dbReference>
<protein>
    <submittedName>
        <fullName evidence="2">Lamin tail domain-containing protein</fullName>
    </submittedName>
</protein>
<dbReference type="SUPFAM" id="SSF74853">
    <property type="entry name" value="Lamin A/C globular tail domain"/>
    <property type="match status" value="1"/>
</dbReference>